<comment type="caution">
    <text evidence="1">The sequence shown here is derived from an EMBL/GenBank/DDBJ whole genome shotgun (WGS) entry which is preliminary data.</text>
</comment>
<protein>
    <submittedName>
        <fullName evidence="1">Uncharacterized protein</fullName>
    </submittedName>
</protein>
<dbReference type="RefSeq" id="WP_211211856.1">
    <property type="nucleotide sequence ID" value="NZ_CP192219.1"/>
</dbReference>
<accession>A0A8G2C988</accession>
<organism evidence="1 2">
    <name type="scientific">Halodesulfovibrio aestuarii</name>
    <dbReference type="NCBI Taxonomy" id="126333"/>
    <lineage>
        <taxon>Bacteria</taxon>
        <taxon>Pseudomonadati</taxon>
        <taxon>Thermodesulfobacteriota</taxon>
        <taxon>Desulfovibrionia</taxon>
        <taxon>Desulfovibrionales</taxon>
        <taxon>Desulfovibrionaceae</taxon>
        <taxon>Halodesulfovibrio</taxon>
    </lineage>
</organism>
<sequence length="269" mass="30752">MSDSKNYPDVPKHNNFNKHARSALQGLSGAIPFAGGLLAAAASGWGEREQQEWFDFLKQWKEMIEDELQEKQRTIVEIAMRLDLHDEEIKKRISSDEYKSLLRKAFREWGGTESEQKREYVRNILSNAAATRLASDDVVRLFLDWISKYSEMHFTVIAVIYKHSEGISRGEIWNLVGTGGVREDSAEADLFKLLFHDLSTGHVARQHRPVDYAGNYIKQTARKRTKLSTLTSAFDYEKLYVLTALGKQFVHYAMTDVAPQIDSDEMNSA</sequence>
<name>A0A8G2C988_9BACT</name>
<gene>
    <name evidence="1" type="ORF">SAMN05660830_01495</name>
</gene>
<evidence type="ECO:0000313" key="1">
    <source>
        <dbReference type="EMBL" id="SHJ05365.1"/>
    </source>
</evidence>
<evidence type="ECO:0000313" key="2">
    <source>
        <dbReference type="Proteomes" id="UP000184001"/>
    </source>
</evidence>
<proteinExistence type="predicted"/>
<reference evidence="1 2" key="1">
    <citation type="submission" date="2016-11" db="EMBL/GenBank/DDBJ databases">
        <authorList>
            <person name="Varghese N."/>
            <person name="Submissions S."/>
        </authorList>
    </citation>
    <scope>NUCLEOTIDE SEQUENCE [LARGE SCALE GENOMIC DNA]</scope>
    <source>
        <strain evidence="1 2">DSM 17919</strain>
    </source>
</reference>
<dbReference type="EMBL" id="FQZR01000003">
    <property type="protein sequence ID" value="SHJ05365.1"/>
    <property type="molecule type" value="Genomic_DNA"/>
</dbReference>
<dbReference type="Proteomes" id="UP000184001">
    <property type="component" value="Unassembled WGS sequence"/>
</dbReference>
<dbReference type="AlphaFoldDB" id="A0A8G2C988"/>